<gene>
    <name evidence="1" type="ORF">SAMN04489793_0456</name>
</gene>
<dbReference type="SUPFAM" id="SSF140453">
    <property type="entry name" value="EsxAB dimer-like"/>
    <property type="match status" value="1"/>
</dbReference>
<proteinExistence type="predicted"/>
<dbReference type="InterPro" id="IPR010310">
    <property type="entry name" value="T7SS_ESAT-6-like"/>
</dbReference>
<reference evidence="2" key="1">
    <citation type="submission" date="2016-10" db="EMBL/GenBank/DDBJ databases">
        <authorList>
            <person name="Varghese N."/>
            <person name="Submissions S."/>
        </authorList>
    </citation>
    <scope>NUCLEOTIDE SEQUENCE [LARGE SCALE GENOMIC DNA]</scope>
    <source>
        <strain evidence="2">DSM 44234</strain>
    </source>
</reference>
<accession>A0A1H4L4I3</accession>
<dbReference type="EMBL" id="FNSA01000003">
    <property type="protein sequence ID" value="SEB65680.1"/>
    <property type="molecule type" value="Genomic_DNA"/>
</dbReference>
<dbReference type="InterPro" id="IPR036689">
    <property type="entry name" value="ESAT-6-like_sf"/>
</dbReference>
<protein>
    <submittedName>
        <fullName evidence="1">Proteins of 100 residues with WXG</fullName>
    </submittedName>
</protein>
<evidence type="ECO:0000313" key="2">
    <source>
        <dbReference type="Proteomes" id="UP000182241"/>
    </source>
</evidence>
<evidence type="ECO:0000313" key="1">
    <source>
        <dbReference type="EMBL" id="SEB65680.1"/>
    </source>
</evidence>
<dbReference type="STRING" id="57704.SAMN04489793_0456"/>
<organism evidence="1 2">
    <name type="scientific">Tsukamurella tyrosinosolvens</name>
    <dbReference type="NCBI Taxonomy" id="57704"/>
    <lineage>
        <taxon>Bacteria</taxon>
        <taxon>Bacillati</taxon>
        <taxon>Actinomycetota</taxon>
        <taxon>Actinomycetes</taxon>
        <taxon>Mycobacteriales</taxon>
        <taxon>Tsukamurellaceae</taxon>
        <taxon>Tsukamurella</taxon>
    </lineage>
</organism>
<dbReference type="AlphaFoldDB" id="A0A1H4L4I3"/>
<keyword evidence="2" id="KW-1185">Reference proteome</keyword>
<name>A0A1H4L4I3_TSUTY</name>
<dbReference type="Pfam" id="PF06013">
    <property type="entry name" value="WXG100"/>
    <property type="match status" value="1"/>
</dbReference>
<dbReference type="Proteomes" id="UP000182241">
    <property type="component" value="Unassembled WGS sequence"/>
</dbReference>
<dbReference type="Gene3D" id="1.10.287.1060">
    <property type="entry name" value="ESAT-6-like"/>
    <property type="match status" value="1"/>
</dbReference>
<dbReference type="RefSeq" id="WP_107504231.1">
    <property type="nucleotide sequence ID" value="NZ_CBDRGN010000005.1"/>
</dbReference>
<sequence>MSEMYAYDEGGAETAGDDLASIVAALEANLEQLQGYVASVESQWNADEQVLYRGVQTKWNNAAASVSEILGQMKTALGTNTEQVRDMRSQVRSALSRN</sequence>